<evidence type="ECO:0000259" key="12">
    <source>
        <dbReference type="PROSITE" id="PS50929"/>
    </source>
</evidence>
<dbReference type="STRING" id="1105111.MCE_02035"/>
<dbReference type="PROSITE" id="PS00211">
    <property type="entry name" value="ABC_TRANSPORTER_1"/>
    <property type="match status" value="1"/>
</dbReference>
<keyword evidence="4 10" id="KW-0812">Transmembrane</keyword>
<accession>H8K4F0</accession>
<evidence type="ECO:0000256" key="2">
    <source>
        <dbReference type="ARBA" id="ARBA00005417"/>
    </source>
</evidence>
<feature type="transmembrane region" description="Helical" evidence="10">
    <location>
        <begin position="325"/>
        <end position="343"/>
    </location>
</feature>
<feature type="domain" description="ABC transporter" evidence="11">
    <location>
        <begin position="382"/>
        <end position="616"/>
    </location>
</feature>
<comment type="subcellular location">
    <subcellularLocation>
        <location evidence="1">Cell membrane</location>
        <topology evidence="1">Multi-pass membrane protein</topology>
    </subcellularLocation>
</comment>
<reference evidence="14" key="1">
    <citation type="submission" date="2012-02" db="EMBL/GenBank/DDBJ databases">
        <title>Complete genome sequence of Candidatus Rickettsia amblyommii strain GAT-30V.</title>
        <authorList>
            <person name="Johnson S.L."/>
            <person name="Munk A.C."/>
            <person name="Han S."/>
            <person name="Bruce D.C."/>
            <person name="Dasch G.A."/>
        </authorList>
    </citation>
    <scope>NUCLEOTIDE SEQUENCE [LARGE SCALE GENOMIC DNA]</scope>
    <source>
        <strain evidence="14">GAT-30V</strain>
    </source>
</reference>
<proteinExistence type="inferred from homology"/>
<feature type="transmembrane region" description="Helical" evidence="10">
    <location>
        <begin position="203"/>
        <end position="226"/>
    </location>
</feature>
<dbReference type="InterPro" id="IPR003593">
    <property type="entry name" value="AAA+_ATPase"/>
</dbReference>
<evidence type="ECO:0000256" key="4">
    <source>
        <dbReference type="ARBA" id="ARBA00022692"/>
    </source>
</evidence>
<evidence type="ECO:0000256" key="9">
    <source>
        <dbReference type="ARBA" id="ARBA00024725"/>
    </source>
</evidence>
<evidence type="ECO:0000256" key="6">
    <source>
        <dbReference type="ARBA" id="ARBA00022840"/>
    </source>
</evidence>
<dbReference type="Pfam" id="PF00005">
    <property type="entry name" value="ABC_tran"/>
    <property type="match status" value="1"/>
</dbReference>
<dbReference type="PANTHER" id="PTHR24221">
    <property type="entry name" value="ATP-BINDING CASSETTE SUB-FAMILY B"/>
    <property type="match status" value="1"/>
</dbReference>
<dbReference type="PROSITE" id="PS50893">
    <property type="entry name" value="ABC_TRANSPORTER_2"/>
    <property type="match status" value="1"/>
</dbReference>
<keyword evidence="6" id="KW-0067">ATP-binding</keyword>
<feature type="transmembrane region" description="Helical" evidence="10">
    <location>
        <begin position="64"/>
        <end position="85"/>
    </location>
</feature>
<dbReference type="SUPFAM" id="SSF52540">
    <property type="entry name" value="P-loop containing nucleoside triphosphate hydrolases"/>
    <property type="match status" value="1"/>
</dbReference>
<sequence>MLLFHEIATLPTVARNDDLVSTRAVPARNDAENFKMSKNKTRKNSFYLLLPYLWSKDFDIRLRIVTSLICLVIAKVINTFVPIVYKYIIDGLNKNFALSVIIGIIVAYGGTKILVQIFSELRNIFFSKVGHQATRLVALNVFKYMHNLSMRFHITRKTGGLSRSIERGTKGIEAVLRYSLFNIFPTSVEIILVSGMLWYVYGIWFAVTILITMIVYVGYTCLISTWRISFVREMNQSDNTANNRAIDSLLNFETIKYFGNEEYEAIKFNEALQTYEKSATKTTNSLSILNIGQDVIISLGLVSLMILSANAINQNKMTVGDLIMVNTYLFQLSIPLSILGFAYREIKNALVSMEDMFKLLDIPAEVEDALNAKELIILKGEVSFDNVSFAYNQEHPILHNISFMIKSGKTLAVVGSSGAGKSTISRLLFRFYDINSGNITIDGQDIREVTQQSLRKSIGIVPQDTVLFNDTIYYNIAYGNNAASYDEVIAASKNAHIHEFISTLPEGYETQVGERGLKLSGGEKQRIAIARTILKNPAIYVFDEATSSLDTKTEKLIQASLKEISAHYTTLIIAHRLSTIIDADEIIVLDNGYIVERGNHKTLLQHKGYYAELWYKQQEEEHS</sequence>
<evidence type="ECO:0000256" key="5">
    <source>
        <dbReference type="ARBA" id="ARBA00022741"/>
    </source>
</evidence>
<dbReference type="GO" id="GO:0005524">
    <property type="term" value="F:ATP binding"/>
    <property type="evidence" value="ECO:0007669"/>
    <property type="project" value="UniProtKB-KW"/>
</dbReference>
<keyword evidence="3" id="KW-0813">Transport</keyword>
<dbReference type="PROSITE" id="PS50929">
    <property type="entry name" value="ABC_TM1F"/>
    <property type="match status" value="1"/>
</dbReference>
<dbReference type="EMBL" id="CP003334">
    <property type="protein sequence ID" value="AFC69394.1"/>
    <property type="molecule type" value="Genomic_DNA"/>
</dbReference>
<dbReference type="InterPro" id="IPR027417">
    <property type="entry name" value="P-loop_NTPase"/>
</dbReference>
<gene>
    <name evidence="13" type="ordered locus">MCE_02035</name>
</gene>
<dbReference type="HOGENOM" id="CLU_000604_84_1_5"/>
<dbReference type="GO" id="GO:0006879">
    <property type="term" value="P:intracellular iron ion homeostasis"/>
    <property type="evidence" value="ECO:0007669"/>
    <property type="project" value="TreeGrafter"/>
</dbReference>
<dbReference type="AlphaFoldDB" id="H8K4F0"/>
<feature type="transmembrane region" description="Helical" evidence="10">
    <location>
        <begin position="295"/>
        <end position="313"/>
    </location>
</feature>
<evidence type="ECO:0000313" key="13">
    <source>
        <dbReference type="EMBL" id="AFC69394.1"/>
    </source>
</evidence>
<reference evidence="13 14" key="2">
    <citation type="journal article" date="2016" name="Int. J. Syst. Evol. Microbiol.">
        <title>Rickettsia amblyommatis sp. nov., a spotted fever group Rickettsia associated with multiple species of Amblyomma ticks in North, Central and South America.</title>
        <authorList>
            <person name="Karpathy S.E."/>
            <person name="Slater K.S."/>
            <person name="Goldsmith C.S."/>
            <person name="Nicholson W.L."/>
            <person name="Paddock C.D."/>
        </authorList>
    </citation>
    <scope>NUCLEOTIDE SEQUENCE [LARGE SCALE GENOMIC DNA]</scope>
    <source>
        <strain evidence="13 14">GAT-30V</strain>
    </source>
</reference>
<protein>
    <submittedName>
        <fullName evidence="13">Multidrug resistance protein Atm1</fullName>
    </submittedName>
</protein>
<keyword evidence="7 10" id="KW-1133">Transmembrane helix</keyword>
<evidence type="ECO:0000256" key="8">
    <source>
        <dbReference type="ARBA" id="ARBA00023136"/>
    </source>
</evidence>
<dbReference type="Gene3D" id="1.20.1560.10">
    <property type="entry name" value="ABC transporter type 1, transmembrane domain"/>
    <property type="match status" value="1"/>
</dbReference>
<dbReference type="KEGG" id="ram:MCE_02035"/>
<organism evidence="13 14">
    <name type="scientific">Rickettsia amblyommatis (strain GAT-30V)</name>
    <name type="common">Rickettsia amblyommii</name>
    <dbReference type="NCBI Taxonomy" id="1105111"/>
    <lineage>
        <taxon>Bacteria</taxon>
        <taxon>Pseudomonadati</taxon>
        <taxon>Pseudomonadota</taxon>
        <taxon>Alphaproteobacteria</taxon>
        <taxon>Rickettsiales</taxon>
        <taxon>Rickettsiaceae</taxon>
        <taxon>Rickettsieae</taxon>
        <taxon>Rickettsia</taxon>
        <taxon>spotted fever group</taxon>
    </lineage>
</organism>
<dbReference type="Pfam" id="PF00664">
    <property type="entry name" value="ABC_membrane"/>
    <property type="match status" value="1"/>
</dbReference>
<dbReference type="InterPro" id="IPR011527">
    <property type="entry name" value="ABC1_TM_dom"/>
</dbReference>
<dbReference type="GO" id="GO:0140359">
    <property type="term" value="F:ABC-type transporter activity"/>
    <property type="evidence" value="ECO:0007669"/>
    <property type="project" value="InterPro"/>
</dbReference>
<dbReference type="GO" id="GO:0005886">
    <property type="term" value="C:plasma membrane"/>
    <property type="evidence" value="ECO:0007669"/>
    <property type="project" value="UniProtKB-SubCell"/>
</dbReference>
<evidence type="ECO:0000256" key="1">
    <source>
        <dbReference type="ARBA" id="ARBA00004651"/>
    </source>
</evidence>
<feature type="transmembrane region" description="Helical" evidence="10">
    <location>
        <begin position="97"/>
        <end position="118"/>
    </location>
</feature>
<evidence type="ECO:0000256" key="10">
    <source>
        <dbReference type="SAM" id="Phobius"/>
    </source>
</evidence>
<comment type="function">
    <text evidence="9">Part of an ABC transporter complex. Transmembrane domains (TMD) form a pore in the inner membrane and the ATP-binding domain (NBD) is responsible for energy generation.</text>
</comment>
<comment type="similarity">
    <text evidence="2">Belongs to the ABC transporter superfamily.</text>
</comment>
<dbReference type="PANTHER" id="PTHR24221:SF402">
    <property type="entry name" value="IRON-SULFUR CLUSTERS TRANSPORTER ABCB7, MITOCHONDRIAL"/>
    <property type="match status" value="1"/>
</dbReference>
<feature type="domain" description="ABC transmembrane type-1" evidence="12">
    <location>
        <begin position="65"/>
        <end position="348"/>
    </location>
</feature>
<dbReference type="Gene3D" id="3.40.50.300">
    <property type="entry name" value="P-loop containing nucleotide triphosphate hydrolases"/>
    <property type="match status" value="1"/>
</dbReference>
<dbReference type="InterPro" id="IPR017871">
    <property type="entry name" value="ABC_transporter-like_CS"/>
</dbReference>
<dbReference type="InterPro" id="IPR036640">
    <property type="entry name" value="ABC1_TM_sf"/>
</dbReference>
<name>H8K4F0_RICAG</name>
<dbReference type="GO" id="GO:0016887">
    <property type="term" value="F:ATP hydrolysis activity"/>
    <property type="evidence" value="ECO:0007669"/>
    <property type="project" value="InterPro"/>
</dbReference>
<evidence type="ECO:0000256" key="7">
    <source>
        <dbReference type="ARBA" id="ARBA00022989"/>
    </source>
</evidence>
<dbReference type="CDD" id="cd18582">
    <property type="entry name" value="ABC_6TM_ATM1_ABCB7"/>
    <property type="match status" value="1"/>
</dbReference>
<dbReference type="InterPro" id="IPR039421">
    <property type="entry name" value="Type_1_exporter"/>
</dbReference>
<evidence type="ECO:0000256" key="3">
    <source>
        <dbReference type="ARBA" id="ARBA00022448"/>
    </source>
</evidence>
<dbReference type="FunFam" id="3.40.50.300:FF:000186">
    <property type="entry name" value="ATP-binding cassette sub-family B member 7, mitochondrial"/>
    <property type="match status" value="1"/>
</dbReference>
<dbReference type="SMART" id="SM00382">
    <property type="entry name" value="AAA"/>
    <property type="match status" value="1"/>
</dbReference>
<dbReference type="Proteomes" id="UP000008005">
    <property type="component" value="Chromosome"/>
</dbReference>
<keyword evidence="5" id="KW-0547">Nucleotide-binding</keyword>
<dbReference type="SUPFAM" id="SSF90123">
    <property type="entry name" value="ABC transporter transmembrane region"/>
    <property type="match status" value="1"/>
</dbReference>
<keyword evidence="8 10" id="KW-0472">Membrane</keyword>
<dbReference type="InterPro" id="IPR003439">
    <property type="entry name" value="ABC_transporter-like_ATP-bd"/>
</dbReference>
<evidence type="ECO:0000259" key="11">
    <source>
        <dbReference type="PROSITE" id="PS50893"/>
    </source>
</evidence>
<dbReference type="CDD" id="cd03253">
    <property type="entry name" value="ABCC_ATM1_transporter"/>
    <property type="match status" value="1"/>
</dbReference>
<evidence type="ECO:0000313" key="14">
    <source>
        <dbReference type="Proteomes" id="UP000008005"/>
    </source>
</evidence>
<dbReference type="FunFam" id="1.20.1560.10:FF:000105">
    <property type="entry name" value="ABC transporter B family member 25"/>
    <property type="match status" value="1"/>
</dbReference>
<feature type="transmembrane region" description="Helical" evidence="10">
    <location>
        <begin position="175"/>
        <end position="197"/>
    </location>
</feature>